<protein>
    <submittedName>
        <fullName evidence="7">Dehydrogenase</fullName>
    </submittedName>
</protein>
<keyword evidence="3" id="KW-0285">Flavoprotein</keyword>
<organism evidence="7 8">
    <name type="scientific">Lujinxingia sediminis</name>
    <dbReference type="NCBI Taxonomy" id="2480984"/>
    <lineage>
        <taxon>Bacteria</taxon>
        <taxon>Deltaproteobacteria</taxon>
        <taxon>Bradymonadales</taxon>
        <taxon>Lujinxingiaceae</taxon>
        <taxon>Lujinxingia</taxon>
    </lineage>
</organism>
<dbReference type="Proteomes" id="UP000282926">
    <property type="component" value="Unassembled WGS sequence"/>
</dbReference>
<evidence type="ECO:0000256" key="2">
    <source>
        <dbReference type="ARBA" id="ARBA00005272"/>
    </source>
</evidence>
<dbReference type="Gene3D" id="3.50.50.100">
    <property type="match status" value="1"/>
</dbReference>
<dbReference type="InterPro" id="IPR051169">
    <property type="entry name" value="NADH-Q_oxidoreductase"/>
</dbReference>
<proteinExistence type="inferred from homology"/>
<reference evidence="7 8" key="1">
    <citation type="submission" date="2019-01" db="EMBL/GenBank/DDBJ databases">
        <title>Lujinxingia litoralis gen. nov., sp. nov. and Lujinxingia sediminis gen. nov., sp. nov., new members in the order Bradymonadales, isolated from coastal sediment.</title>
        <authorList>
            <person name="Li C.-M."/>
        </authorList>
    </citation>
    <scope>NUCLEOTIDE SEQUENCE [LARGE SCALE GENOMIC DNA]</scope>
    <source>
        <strain evidence="7 8">SEH01</strain>
    </source>
</reference>
<dbReference type="EMBL" id="SADD01000006">
    <property type="protein sequence ID" value="RVU43636.1"/>
    <property type="molecule type" value="Genomic_DNA"/>
</dbReference>
<keyword evidence="4" id="KW-0274">FAD</keyword>
<evidence type="ECO:0000256" key="5">
    <source>
        <dbReference type="ARBA" id="ARBA00023002"/>
    </source>
</evidence>
<dbReference type="SUPFAM" id="SSF51905">
    <property type="entry name" value="FAD/NAD(P)-binding domain"/>
    <property type="match status" value="2"/>
</dbReference>
<gene>
    <name evidence="7" type="ORF">EA187_12480</name>
</gene>
<accession>A0ABY0CTF5</accession>
<name>A0ABY0CTF5_9DELT</name>
<feature type="domain" description="FAD/NAD(P)-binding" evidence="6">
    <location>
        <begin position="4"/>
        <end position="264"/>
    </location>
</feature>
<evidence type="ECO:0000313" key="7">
    <source>
        <dbReference type="EMBL" id="RVU43636.1"/>
    </source>
</evidence>
<dbReference type="RefSeq" id="WP_127780462.1">
    <property type="nucleotide sequence ID" value="NZ_SADD01000006.1"/>
</dbReference>
<dbReference type="InterPro" id="IPR036188">
    <property type="entry name" value="FAD/NAD-bd_sf"/>
</dbReference>
<dbReference type="PANTHER" id="PTHR42913">
    <property type="entry name" value="APOPTOSIS-INDUCING FACTOR 1"/>
    <property type="match status" value="1"/>
</dbReference>
<comment type="similarity">
    <text evidence="2">Belongs to the NADH dehydrogenase family.</text>
</comment>
<dbReference type="PANTHER" id="PTHR42913:SF3">
    <property type="entry name" value="64 KDA MITOCHONDRIAL NADH DEHYDROGENASE (EUROFUNG)"/>
    <property type="match status" value="1"/>
</dbReference>
<comment type="cofactor">
    <cofactor evidence="1">
        <name>FAD</name>
        <dbReference type="ChEBI" id="CHEBI:57692"/>
    </cofactor>
</comment>
<dbReference type="PRINTS" id="PR00368">
    <property type="entry name" value="FADPNR"/>
</dbReference>
<sequence length="384" mass="41351">MTPHTIVIGAGYAGIMAANRLCSAEGPSRPRVTLINPKDHFIERIRLHSYAASTLKSVSHPLATLLHPQVDVRVDSVESIEPEARRVTLAGGESLSYDVLIYAAGSAEGAAPPEALQISTLAGAEETRRRLQEHTSGPVHIVGGGHTGLELVGEIASEHPQIEIHLHCAGAIAPSVSERARAAILRRLKRLKVIVHTHQPVPMRDHDARRALLGDGLLIWCAGFSTPSLAMTSGLPHDTRRRLQVTPELQVPGFPSIFGAGDAIAIDHPGYAYLRMGCASALPLGAHVADNVQRYLEQRPLEPYRGGYIVQNIALGPKNALVQFVHPDDRPRSIHMGGLAGGIFKESICRMTLRSLSNEARHPGTFSWSQHAELGPQADDEPAA</sequence>
<evidence type="ECO:0000256" key="3">
    <source>
        <dbReference type="ARBA" id="ARBA00022630"/>
    </source>
</evidence>
<dbReference type="InterPro" id="IPR023753">
    <property type="entry name" value="FAD/NAD-binding_dom"/>
</dbReference>
<dbReference type="Pfam" id="PF07992">
    <property type="entry name" value="Pyr_redox_2"/>
    <property type="match status" value="1"/>
</dbReference>
<evidence type="ECO:0000256" key="1">
    <source>
        <dbReference type="ARBA" id="ARBA00001974"/>
    </source>
</evidence>
<evidence type="ECO:0000256" key="4">
    <source>
        <dbReference type="ARBA" id="ARBA00022827"/>
    </source>
</evidence>
<comment type="caution">
    <text evidence="7">The sequence shown here is derived from an EMBL/GenBank/DDBJ whole genome shotgun (WGS) entry which is preliminary data.</text>
</comment>
<evidence type="ECO:0000313" key="8">
    <source>
        <dbReference type="Proteomes" id="UP000282926"/>
    </source>
</evidence>
<keyword evidence="8" id="KW-1185">Reference proteome</keyword>
<evidence type="ECO:0000259" key="6">
    <source>
        <dbReference type="Pfam" id="PF07992"/>
    </source>
</evidence>
<keyword evidence="5" id="KW-0560">Oxidoreductase</keyword>